<dbReference type="Pfam" id="PF12974">
    <property type="entry name" value="Phosphonate-bd"/>
    <property type="match status" value="1"/>
</dbReference>
<proteinExistence type="predicted"/>
<dbReference type="STRING" id="83767.SAMN05660652_01357"/>
<accession>A0A1G8AE52</accession>
<dbReference type="PANTHER" id="PTHR35841">
    <property type="entry name" value="PHOSPHONATES-BINDING PERIPLASMIC PROTEIN"/>
    <property type="match status" value="1"/>
</dbReference>
<dbReference type="PANTHER" id="PTHR35841:SF1">
    <property type="entry name" value="PHOSPHONATES-BINDING PERIPLASMIC PROTEIN"/>
    <property type="match status" value="1"/>
</dbReference>
<dbReference type="EMBL" id="FNCY01000004">
    <property type="protein sequence ID" value="SDH19153.1"/>
    <property type="molecule type" value="Genomic_DNA"/>
</dbReference>
<dbReference type="SUPFAM" id="SSF53850">
    <property type="entry name" value="Periplasmic binding protein-like II"/>
    <property type="match status" value="1"/>
</dbReference>
<dbReference type="AlphaFoldDB" id="A0A1G8AE52"/>
<keyword evidence="3" id="KW-1185">Reference proteome</keyword>
<evidence type="ECO:0000313" key="2">
    <source>
        <dbReference type="EMBL" id="SDH19153.1"/>
    </source>
</evidence>
<evidence type="ECO:0000256" key="1">
    <source>
        <dbReference type="SAM" id="SignalP"/>
    </source>
</evidence>
<feature type="signal peptide" evidence="1">
    <location>
        <begin position="1"/>
        <end position="20"/>
    </location>
</feature>
<protein>
    <submittedName>
        <fullName evidence="2">Phosphonate transport system substrate-binding protein</fullName>
    </submittedName>
</protein>
<keyword evidence="1" id="KW-0732">Signal</keyword>
<organism evidence="2 3">
    <name type="scientific">Propionivibrio dicarboxylicus</name>
    <dbReference type="NCBI Taxonomy" id="83767"/>
    <lineage>
        <taxon>Bacteria</taxon>
        <taxon>Pseudomonadati</taxon>
        <taxon>Pseudomonadota</taxon>
        <taxon>Betaproteobacteria</taxon>
        <taxon>Rhodocyclales</taxon>
        <taxon>Rhodocyclaceae</taxon>
        <taxon>Propionivibrio</taxon>
    </lineage>
</organism>
<gene>
    <name evidence="2" type="ORF">SAMN05660652_01357</name>
</gene>
<dbReference type="RefSeq" id="WP_176785778.1">
    <property type="nucleotide sequence ID" value="NZ_FNCY01000004.1"/>
</dbReference>
<name>A0A1G8AE52_9RHOO</name>
<sequence>MGRRLLILIVLVLTCGLCVAAPTAATPQGATSFRIGVAPHTSARVILQMYQPLRAYLERTLGRPVSIVTAADFTEFAKRGLQNEFDLAITTGHQARLFESDAGYLSLLTYKADFKAVVLVEQKSRLQKPADLANSTVIGLSPSSLVTIWGQHWLFRNAIPNVQMRYVSASDSAVQLVLNGEGSAGMTSLANYQNLKPEVRDRLRILAESLPLAGRVYMLNKRHAELKDKIVAALWSFAATPEAAEYFEKYSLEGYRKLEPRELVAMEPYANEVRKTLRQEK</sequence>
<reference evidence="2 3" key="1">
    <citation type="submission" date="2016-10" db="EMBL/GenBank/DDBJ databases">
        <authorList>
            <person name="de Groot N.N."/>
        </authorList>
    </citation>
    <scope>NUCLEOTIDE SEQUENCE [LARGE SCALE GENOMIC DNA]</scope>
    <source>
        <strain evidence="2 3">DSM 5885</strain>
    </source>
</reference>
<dbReference type="Proteomes" id="UP000198607">
    <property type="component" value="Unassembled WGS sequence"/>
</dbReference>
<evidence type="ECO:0000313" key="3">
    <source>
        <dbReference type="Proteomes" id="UP000198607"/>
    </source>
</evidence>
<feature type="chain" id="PRO_5011735671" evidence="1">
    <location>
        <begin position="21"/>
        <end position="281"/>
    </location>
</feature>
<dbReference type="Gene3D" id="3.40.190.10">
    <property type="entry name" value="Periplasmic binding protein-like II"/>
    <property type="match status" value="2"/>
</dbReference>